<sequence>MFSRSLLLSALFLVLAAVIFDSHVEARYLPTRSNGDRIDKLRELLKEVSKMYRLLENEIEKEEMSDVPRWHPDSKLFYKREAKEATPVLSPAPSEQ</sequence>
<gene>
    <name evidence="3" type="ORF">NQ315_010943</name>
</gene>
<keyword evidence="1" id="KW-0175">Coiled coil</keyword>
<dbReference type="AlphaFoldDB" id="A0AAV8VPW3"/>
<accession>A0AAV8VPW3</accession>
<evidence type="ECO:0000313" key="4">
    <source>
        <dbReference type="Proteomes" id="UP001159042"/>
    </source>
</evidence>
<keyword evidence="4" id="KW-1185">Reference proteome</keyword>
<dbReference type="EMBL" id="JANEYG010000046">
    <property type="protein sequence ID" value="KAJ8916075.1"/>
    <property type="molecule type" value="Genomic_DNA"/>
</dbReference>
<feature type="chain" id="PRO_5043485360" evidence="2">
    <location>
        <begin position="27"/>
        <end position="96"/>
    </location>
</feature>
<proteinExistence type="predicted"/>
<evidence type="ECO:0000256" key="2">
    <source>
        <dbReference type="SAM" id="SignalP"/>
    </source>
</evidence>
<organism evidence="3 4">
    <name type="scientific">Exocentrus adspersus</name>
    <dbReference type="NCBI Taxonomy" id="1586481"/>
    <lineage>
        <taxon>Eukaryota</taxon>
        <taxon>Metazoa</taxon>
        <taxon>Ecdysozoa</taxon>
        <taxon>Arthropoda</taxon>
        <taxon>Hexapoda</taxon>
        <taxon>Insecta</taxon>
        <taxon>Pterygota</taxon>
        <taxon>Neoptera</taxon>
        <taxon>Endopterygota</taxon>
        <taxon>Coleoptera</taxon>
        <taxon>Polyphaga</taxon>
        <taxon>Cucujiformia</taxon>
        <taxon>Chrysomeloidea</taxon>
        <taxon>Cerambycidae</taxon>
        <taxon>Lamiinae</taxon>
        <taxon>Acanthocinini</taxon>
        <taxon>Exocentrus</taxon>
    </lineage>
</organism>
<keyword evidence="2" id="KW-0732">Signal</keyword>
<reference evidence="3 4" key="1">
    <citation type="journal article" date="2023" name="Insect Mol. Biol.">
        <title>Genome sequencing provides insights into the evolution of gene families encoding plant cell wall-degrading enzymes in longhorned beetles.</title>
        <authorList>
            <person name="Shin N.R."/>
            <person name="Okamura Y."/>
            <person name="Kirsch R."/>
            <person name="Pauchet Y."/>
        </authorList>
    </citation>
    <scope>NUCLEOTIDE SEQUENCE [LARGE SCALE GENOMIC DNA]</scope>
    <source>
        <strain evidence="3">EAD_L_NR</strain>
    </source>
</reference>
<feature type="coiled-coil region" evidence="1">
    <location>
        <begin position="38"/>
        <end position="65"/>
    </location>
</feature>
<comment type="caution">
    <text evidence="3">The sequence shown here is derived from an EMBL/GenBank/DDBJ whole genome shotgun (WGS) entry which is preliminary data.</text>
</comment>
<evidence type="ECO:0000313" key="3">
    <source>
        <dbReference type="EMBL" id="KAJ8916075.1"/>
    </source>
</evidence>
<name>A0AAV8VPW3_9CUCU</name>
<protein>
    <submittedName>
        <fullName evidence="3">Uncharacterized protein</fullName>
    </submittedName>
</protein>
<feature type="signal peptide" evidence="2">
    <location>
        <begin position="1"/>
        <end position="26"/>
    </location>
</feature>
<dbReference type="Proteomes" id="UP001159042">
    <property type="component" value="Unassembled WGS sequence"/>
</dbReference>
<evidence type="ECO:0000256" key="1">
    <source>
        <dbReference type="SAM" id="Coils"/>
    </source>
</evidence>